<feature type="transmembrane region" description="Helical" evidence="10">
    <location>
        <begin position="229"/>
        <end position="249"/>
    </location>
</feature>
<evidence type="ECO:0000256" key="5">
    <source>
        <dbReference type="ARBA" id="ARBA00022741"/>
    </source>
</evidence>
<evidence type="ECO:0000256" key="4">
    <source>
        <dbReference type="ARBA" id="ARBA00022692"/>
    </source>
</evidence>
<dbReference type="Pfam" id="PF00664">
    <property type="entry name" value="ABC_membrane"/>
    <property type="match status" value="2"/>
</dbReference>
<feature type="transmembrane region" description="Helical" evidence="10">
    <location>
        <begin position="770"/>
        <end position="793"/>
    </location>
</feature>
<dbReference type="GO" id="GO:0015421">
    <property type="term" value="F:ABC-type oligopeptide transporter activity"/>
    <property type="evidence" value="ECO:0007669"/>
    <property type="project" value="TreeGrafter"/>
</dbReference>
<dbReference type="GO" id="GO:0005743">
    <property type="term" value="C:mitochondrial inner membrane"/>
    <property type="evidence" value="ECO:0007669"/>
    <property type="project" value="TreeGrafter"/>
</dbReference>
<dbReference type="CDD" id="cd18577">
    <property type="entry name" value="ABC_6TM_Pgp_ABCB1_D1_like"/>
    <property type="match status" value="1"/>
</dbReference>
<feature type="transmembrane region" description="Helical" evidence="10">
    <location>
        <begin position="919"/>
        <end position="937"/>
    </location>
</feature>
<dbReference type="PROSITE" id="PS50893">
    <property type="entry name" value="ABC_TRANSPORTER_2"/>
    <property type="match status" value="2"/>
</dbReference>
<keyword evidence="6" id="KW-0067">ATP-binding</keyword>
<dbReference type="SMART" id="SM00382">
    <property type="entry name" value="AAA"/>
    <property type="match status" value="2"/>
</dbReference>
<evidence type="ECO:0000256" key="7">
    <source>
        <dbReference type="ARBA" id="ARBA00022989"/>
    </source>
</evidence>
<keyword evidence="8 10" id="KW-0472">Membrane</keyword>
<dbReference type="FunFam" id="3.40.50.300:FF:000913">
    <property type="entry name" value="ABC multidrug transporter SitT"/>
    <property type="match status" value="1"/>
</dbReference>
<dbReference type="InterPro" id="IPR027417">
    <property type="entry name" value="P-loop_NTPase"/>
</dbReference>
<keyword evidence="5" id="KW-0547">Nucleotide-binding</keyword>
<dbReference type="InterPro" id="IPR003439">
    <property type="entry name" value="ABC_transporter-like_ATP-bd"/>
</dbReference>
<evidence type="ECO:0000256" key="9">
    <source>
        <dbReference type="SAM" id="MobiDB-lite"/>
    </source>
</evidence>
<dbReference type="PANTHER" id="PTHR43394:SF1">
    <property type="entry name" value="ATP-BINDING CASSETTE SUB-FAMILY B MEMBER 10, MITOCHONDRIAL"/>
    <property type="match status" value="1"/>
</dbReference>
<dbReference type="GO" id="GO:0005524">
    <property type="term" value="F:ATP binding"/>
    <property type="evidence" value="ECO:0007669"/>
    <property type="project" value="UniProtKB-KW"/>
</dbReference>
<comment type="subcellular location">
    <subcellularLocation>
        <location evidence="1">Membrane</location>
        <topology evidence="1">Multi-pass membrane protein</topology>
    </subcellularLocation>
</comment>
<feature type="transmembrane region" description="Helical" evidence="10">
    <location>
        <begin position="78"/>
        <end position="102"/>
    </location>
</feature>
<name>A0A6A6WYS1_9PLEO</name>
<dbReference type="PANTHER" id="PTHR43394">
    <property type="entry name" value="ATP-DEPENDENT PERMEASE MDL1, MITOCHONDRIAL"/>
    <property type="match status" value="1"/>
</dbReference>
<sequence>MAIFGKDKPSPPSATVAADAVEQNILVVENATAEKDPVAESAQDNEKNDVEDKKEKKKPTANIGNYFRVLSYGNGFDVFLMLASCITSIGAGIAMPLMNVVFGNLVGNFTGYFLPNSTVTKQEFQKSVNQNSLYIVYLFIGKFVLSYISMLSIRISGLRISAALRLAYLRATLAQPVSVIDTISPGKVSTRITTSSNTIQLAISQHFAMLFQSLAFTIGLYVVAFVKSWLLTLVASASLPFILITYGSLVPPFIKIHKVTENFHEQASALAFEMFSSIRIIVAFGAEAKLCRQHEELLNKAAKNNKRAAPLMGAMMSPSMLAMYGTFGLTFWFGIRQYSRGHLDNISVIIVVLFSVMMAVMSIGRLASPIIAVAKAASAATELFVTIDAEVPDTSGLKDPDVSADSNIVFEKVAFSYPSRPNVQILDGMDLEFDAGKVTAIVGPSGSGKSTVVSLLQRWYDLLGTTAKVTTTDKTGDTTPTGSLTGKDSKKTKKTSKADKSDEKADEVIGPHTCTGAIKIGGVDLRQIDLKWFRSQIGLVQQEPFLFNDTLFNNVAYGLCGTPLNDVTKEEKMAMVEEACREAYAEEFINKLPLGYETMVGESGIKLSGGQRQRIAIARSIIKKPPILILDEATSAIDVRTERIVQEALDRVSRNRTTIVIAHRLSTIKRADKIIVLRKGKLVEQGSHEELLKIEDGVYYGLVHAQDLTMEAEEEVEDDVALHKTKTSGTENTDAINVREDHIFTEDPEYKQKGLLMSFGRLIVEQRHHWFLYTVAIIGILCAGAVYPLQAYIFANIVQTFTYTGEQFVKEGNFWSGMFGVEAAGVGVAYFTLGFASHLISIAITRFYRQEYLVSMIRKRIPFFDAEGHSAGALTSRLSADTEQLQQLMSTEMSMALIACVNLVGSIAIAFAYGWKLTLVGLFCALPPILVAGYLRFTLEMQFEKMNAAVFEDSSQFATEAVGAFRTVLSLTMEEMIGNRYESLLGTHVRRAFGSAKFGTVIFAASDSVELACMALAFWYGGTLLASREYNLVDFFIIYMAVVQGAVAAGMWFSFTPNMAQAAGAANRILSLRISKKVAPQKYTPVAPTSGGVGLEFQNVYFSYKSREVPVLSNLNIKVAPGQFAALVGASGCGKSTTISLLERFYDATSGYVLYNEQDITSLDPQEYRKQVSLVSQEPTLYEGSIRENVALSVDEATDDDVEKACRDAQIHDFIVSLPEGYGTRLGPKGLSLSGGQKQRLSLARALLRKPKLLLLDEATSSLDSESEKLVQAAIERAAGEGGRTVVAVAHRLATIQKADVIFVLGSGRVLEKGDHQGLLRKKGIYYQMCQAQALDR</sequence>
<feature type="compositionally biased region" description="Basic and acidic residues" evidence="9">
    <location>
        <begin position="33"/>
        <end position="54"/>
    </location>
</feature>
<evidence type="ECO:0000256" key="8">
    <source>
        <dbReference type="ARBA" id="ARBA00023136"/>
    </source>
</evidence>
<dbReference type="Gene3D" id="1.20.1560.10">
    <property type="entry name" value="ABC transporter type 1, transmembrane domain"/>
    <property type="match status" value="1"/>
</dbReference>
<dbReference type="InterPro" id="IPR003593">
    <property type="entry name" value="AAA+_ATPase"/>
</dbReference>
<dbReference type="SUPFAM" id="SSF90123">
    <property type="entry name" value="ABC transporter transmembrane region"/>
    <property type="match status" value="2"/>
</dbReference>
<evidence type="ECO:0000259" key="11">
    <source>
        <dbReference type="PROSITE" id="PS50893"/>
    </source>
</evidence>
<dbReference type="EMBL" id="MU002152">
    <property type="protein sequence ID" value="KAF2789236.1"/>
    <property type="molecule type" value="Genomic_DNA"/>
</dbReference>
<dbReference type="Proteomes" id="UP000799757">
    <property type="component" value="Unassembled WGS sequence"/>
</dbReference>
<gene>
    <name evidence="13" type="ORF">K505DRAFT_378351</name>
</gene>
<reference evidence="13" key="1">
    <citation type="journal article" date="2020" name="Stud. Mycol.">
        <title>101 Dothideomycetes genomes: a test case for predicting lifestyles and emergence of pathogens.</title>
        <authorList>
            <person name="Haridas S."/>
            <person name="Albert R."/>
            <person name="Binder M."/>
            <person name="Bloem J."/>
            <person name="Labutti K."/>
            <person name="Salamov A."/>
            <person name="Andreopoulos B."/>
            <person name="Baker S."/>
            <person name="Barry K."/>
            <person name="Bills G."/>
            <person name="Bluhm B."/>
            <person name="Cannon C."/>
            <person name="Castanera R."/>
            <person name="Culley D."/>
            <person name="Daum C."/>
            <person name="Ezra D."/>
            <person name="Gonzalez J."/>
            <person name="Henrissat B."/>
            <person name="Kuo A."/>
            <person name="Liang C."/>
            <person name="Lipzen A."/>
            <person name="Lutzoni F."/>
            <person name="Magnuson J."/>
            <person name="Mondo S."/>
            <person name="Nolan M."/>
            <person name="Ohm R."/>
            <person name="Pangilinan J."/>
            <person name="Park H.-J."/>
            <person name="Ramirez L."/>
            <person name="Alfaro M."/>
            <person name="Sun H."/>
            <person name="Tritt A."/>
            <person name="Yoshinaga Y."/>
            <person name="Zwiers L.-H."/>
            <person name="Turgeon B."/>
            <person name="Goodwin S."/>
            <person name="Spatafora J."/>
            <person name="Crous P."/>
            <person name="Grigoriev I."/>
        </authorList>
    </citation>
    <scope>NUCLEOTIDE SEQUENCE</scope>
    <source>
        <strain evidence="13">CBS 109.77</strain>
    </source>
</reference>
<dbReference type="GO" id="GO:0090374">
    <property type="term" value="P:oligopeptide export from mitochondrion"/>
    <property type="evidence" value="ECO:0007669"/>
    <property type="project" value="TreeGrafter"/>
</dbReference>
<protein>
    <submittedName>
        <fullName evidence="13">P-loop containing nucleoside triphosphate hydrolase protein</fullName>
    </submittedName>
</protein>
<dbReference type="InterPro" id="IPR039421">
    <property type="entry name" value="Type_1_exporter"/>
</dbReference>
<feature type="transmembrane region" description="Helical" evidence="10">
    <location>
        <begin position="828"/>
        <end position="848"/>
    </location>
</feature>
<feature type="compositionally biased region" description="Basic and acidic residues" evidence="9">
    <location>
        <begin position="496"/>
        <end position="506"/>
    </location>
</feature>
<dbReference type="InterPro" id="IPR036640">
    <property type="entry name" value="ABC1_TM_sf"/>
</dbReference>
<dbReference type="PROSITE" id="PS00211">
    <property type="entry name" value="ABC_TRANSPORTER_1"/>
    <property type="match status" value="2"/>
</dbReference>
<feature type="transmembrane region" description="Helical" evidence="10">
    <location>
        <begin position="998"/>
        <end position="1020"/>
    </location>
</feature>
<dbReference type="SUPFAM" id="SSF52540">
    <property type="entry name" value="P-loop containing nucleoside triphosphate hydrolases"/>
    <property type="match status" value="3"/>
</dbReference>
<dbReference type="CDD" id="cd18578">
    <property type="entry name" value="ABC_6TM_Pgp_ABCB1_D2_like"/>
    <property type="match status" value="1"/>
</dbReference>
<feature type="transmembrane region" description="Helical" evidence="10">
    <location>
        <begin position="201"/>
        <end position="223"/>
    </location>
</feature>
<evidence type="ECO:0000256" key="2">
    <source>
        <dbReference type="ARBA" id="ARBA00007577"/>
    </source>
</evidence>
<evidence type="ECO:0000313" key="13">
    <source>
        <dbReference type="EMBL" id="KAF2789236.1"/>
    </source>
</evidence>
<dbReference type="Gene3D" id="3.40.50.300">
    <property type="entry name" value="P-loop containing nucleotide triphosphate hydrolases"/>
    <property type="match status" value="2"/>
</dbReference>
<evidence type="ECO:0000256" key="10">
    <source>
        <dbReference type="SAM" id="Phobius"/>
    </source>
</evidence>
<feature type="domain" description="ABC transporter" evidence="11">
    <location>
        <begin position="1095"/>
        <end position="1332"/>
    </location>
</feature>
<accession>A0A6A6WYS1</accession>
<feature type="transmembrane region" description="Helical" evidence="10">
    <location>
        <begin position="346"/>
        <end position="367"/>
    </location>
</feature>
<keyword evidence="3" id="KW-0813">Transport</keyword>
<evidence type="ECO:0000256" key="1">
    <source>
        <dbReference type="ARBA" id="ARBA00004141"/>
    </source>
</evidence>
<proteinExistence type="inferred from homology"/>
<feature type="domain" description="ABC transmembrane type-1" evidence="12">
    <location>
        <begin position="82"/>
        <end position="375"/>
    </location>
</feature>
<feature type="transmembrane region" description="Helical" evidence="10">
    <location>
        <begin position="1032"/>
        <end position="1053"/>
    </location>
</feature>
<dbReference type="InterPro" id="IPR011527">
    <property type="entry name" value="ABC1_TM_dom"/>
</dbReference>
<feature type="transmembrane region" description="Helical" evidence="10">
    <location>
        <begin position="895"/>
        <end position="913"/>
    </location>
</feature>
<evidence type="ECO:0000313" key="14">
    <source>
        <dbReference type="Proteomes" id="UP000799757"/>
    </source>
</evidence>
<evidence type="ECO:0000256" key="3">
    <source>
        <dbReference type="ARBA" id="ARBA00022448"/>
    </source>
</evidence>
<keyword evidence="7 10" id="KW-1133">Transmembrane helix</keyword>
<keyword evidence="13" id="KW-0378">Hydrolase</keyword>
<feature type="region of interest" description="Disordered" evidence="9">
    <location>
        <begin position="470"/>
        <end position="506"/>
    </location>
</feature>
<keyword evidence="4 10" id="KW-0812">Transmembrane</keyword>
<dbReference type="OrthoDB" id="6500128at2759"/>
<organism evidence="13 14">
    <name type="scientific">Melanomma pulvis-pyrius CBS 109.77</name>
    <dbReference type="NCBI Taxonomy" id="1314802"/>
    <lineage>
        <taxon>Eukaryota</taxon>
        <taxon>Fungi</taxon>
        <taxon>Dikarya</taxon>
        <taxon>Ascomycota</taxon>
        <taxon>Pezizomycotina</taxon>
        <taxon>Dothideomycetes</taxon>
        <taxon>Pleosporomycetidae</taxon>
        <taxon>Pleosporales</taxon>
        <taxon>Melanommataceae</taxon>
        <taxon>Melanomma</taxon>
    </lineage>
</organism>
<feature type="transmembrane region" description="Helical" evidence="10">
    <location>
        <begin position="308"/>
        <end position="334"/>
    </location>
</feature>
<comment type="similarity">
    <text evidence="2">Belongs to the ABC transporter superfamily. ABCB family. Multidrug resistance exporter (TC 3.A.1.201) subfamily.</text>
</comment>
<dbReference type="FunFam" id="1.20.1560.10:FF:000057">
    <property type="entry name" value="ABC multidrug transporter SitT"/>
    <property type="match status" value="1"/>
</dbReference>
<feature type="transmembrane region" description="Helical" evidence="10">
    <location>
        <begin position="134"/>
        <end position="155"/>
    </location>
</feature>
<feature type="region of interest" description="Disordered" evidence="9">
    <location>
        <begin position="33"/>
        <end position="56"/>
    </location>
</feature>
<feature type="compositionally biased region" description="Low complexity" evidence="9">
    <location>
        <begin position="470"/>
        <end position="482"/>
    </location>
</feature>
<evidence type="ECO:0000259" key="12">
    <source>
        <dbReference type="PROSITE" id="PS50929"/>
    </source>
</evidence>
<evidence type="ECO:0000256" key="6">
    <source>
        <dbReference type="ARBA" id="ARBA00022840"/>
    </source>
</evidence>
<feature type="domain" description="ABC transmembrane type-1" evidence="12">
    <location>
        <begin position="775"/>
        <end position="1061"/>
    </location>
</feature>
<dbReference type="PROSITE" id="PS50929">
    <property type="entry name" value="ABC_TM1F"/>
    <property type="match status" value="2"/>
</dbReference>
<keyword evidence="14" id="KW-1185">Reference proteome</keyword>
<dbReference type="InterPro" id="IPR017871">
    <property type="entry name" value="ABC_transporter-like_CS"/>
</dbReference>
<dbReference type="GO" id="GO:0016887">
    <property type="term" value="F:ATP hydrolysis activity"/>
    <property type="evidence" value="ECO:0007669"/>
    <property type="project" value="InterPro"/>
</dbReference>
<dbReference type="Pfam" id="PF00005">
    <property type="entry name" value="ABC_tran"/>
    <property type="match status" value="3"/>
</dbReference>
<feature type="domain" description="ABC transporter" evidence="11">
    <location>
        <begin position="408"/>
        <end position="704"/>
    </location>
</feature>